<feature type="transmembrane region" description="Helical" evidence="8">
    <location>
        <begin position="259"/>
        <end position="281"/>
    </location>
</feature>
<dbReference type="InterPro" id="IPR018456">
    <property type="entry name" value="PTR2_symporter_CS"/>
</dbReference>
<evidence type="ECO:0000256" key="1">
    <source>
        <dbReference type="ARBA" id="ARBA00004141"/>
    </source>
</evidence>
<evidence type="ECO:0000256" key="7">
    <source>
        <dbReference type="SAM" id="MobiDB-lite"/>
    </source>
</evidence>
<keyword evidence="5 8" id="KW-0472">Membrane</keyword>
<feature type="transmembrane region" description="Helical" evidence="8">
    <location>
        <begin position="173"/>
        <end position="194"/>
    </location>
</feature>
<dbReference type="Pfam" id="PF00854">
    <property type="entry name" value="PTR2"/>
    <property type="match status" value="1"/>
</dbReference>
<comment type="caution">
    <text evidence="9">The sequence shown here is derived from an EMBL/GenBank/DDBJ whole genome shotgun (WGS) entry which is preliminary data.</text>
</comment>
<evidence type="ECO:0000256" key="8">
    <source>
        <dbReference type="SAM" id="Phobius"/>
    </source>
</evidence>
<sequence>MSSGANQLDFVEASEATERHRSSVIEKKGLEKTYQAKENSVPSHYDSIEDSQPDTLVGPNGEQYPTEEEARTLRRVCGKIPWVAWTIAFVELCERFSYYGTTAVFVNFIQQDLPEGSNTGAIVGGSGQPGALGMGQRASTGLTLFNAFWAYFMPVLGAYIADTYLGRYKTILWSILVAIIGHIFIVIASIPPLIQRPSAAIGIFSVGLIIFGVGTGGFKSNISPLIAEQYEAKEPRRRIMTLNSGERVIIDPGLTVSRIYMYFYMMINIGALVGQIGMVFAERFVGFYLAFLLPTIMFLLAPIVMLAFGKQYHKRPPTGSVLGKAFKLVKLGMKEARRAKKQSDGSAKQGFFERVKPSRLQNKPSWMTFDDAWVDEVYRGLMACRVFLWYPLYWLAYSQMINNLVSQAATMERNGVPNDIVNNVNPIALVIFIPIFDQFVYPFLARRGIRFTPIKRITAGFLAASLSMVTAAVIQHYIYKTSPCSYQANSCVDSNGEERSAPINVWIQVPAYLLISFSEIFASITGLEYAFTKAPKNMRSLVMSIFLFQNAISSAISQAFVGLSSDPLLIWLYTTIAILAALGCVGFWFAHRKLDKQEDMLNDLPESGYKGRGQSNVEEGKH</sequence>
<evidence type="ECO:0000256" key="2">
    <source>
        <dbReference type="ARBA" id="ARBA00005982"/>
    </source>
</evidence>
<feature type="transmembrane region" description="Helical" evidence="8">
    <location>
        <begin position="457"/>
        <end position="479"/>
    </location>
</feature>
<comment type="subcellular location">
    <subcellularLocation>
        <location evidence="1 6">Membrane</location>
        <topology evidence="1 6">Multi-pass membrane protein</topology>
    </subcellularLocation>
</comment>
<evidence type="ECO:0000256" key="3">
    <source>
        <dbReference type="ARBA" id="ARBA00022692"/>
    </source>
</evidence>
<name>A0ABR0JZ03_9EURO</name>
<keyword evidence="6" id="KW-0813">Transport</keyword>
<keyword evidence="3 6" id="KW-0812">Transmembrane</keyword>
<feature type="transmembrane region" description="Helical" evidence="8">
    <location>
        <begin position="287"/>
        <end position="308"/>
    </location>
</feature>
<evidence type="ECO:0000313" key="10">
    <source>
        <dbReference type="Proteomes" id="UP001345013"/>
    </source>
</evidence>
<keyword evidence="10" id="KW-1185">Reference proteome</keyword>
<dbReference type="Gene3D" id="1.20.1250.20">
    <property type="entry name" value="MFS general substrate transporter like domains"/>
    <property type="match status" value="1"/>
</dbReference>
<protein>
    <submittedName>
        <fullName evidence="9">Uncharacterized protein</fullName>
    </submittedName>
</protein>
<keyword evidence="4 8" id="KW-1133">Transmembrane helix</keyword>
<feature type="transmembrane region" description="Helical" evidence="8">
    <location>
        <begin position="541"/>
        <end position="563"/>
    </location>
</feature>
<feature type="transmembrane region" description="Helical" evidence="8">
    <location>
        <begin position="509"/>
        <end position="529"/>
    </location>
</feature>
<dbReference type="SUPFAM" id="SSF103473">
    <property type="entry name" value="MFS general substrate transporter"/>
    <property type="match status" value="1"/>
</dbReference>
<dbReference type="PANTHER" id="PTHR11654">
    <property type="entry name" value="OLIGOPEPTIDE TRANSPORTER-RELATED"/>
    <property type="match status" value="1"/>
</dbReference>
<dbReference type="InterPro" id="IPR000109">
    <property type="entry name" value="POT_fam"/>
</dbReference>
<comment type="similarity">
    <text evidence="2 6">Belongs to the major facilitator superfamily. Proton-dependent oligopeptide transporter (POT/PTR) (TC 2.A.17) family.</text>
</comment>
<dbReference type="InterPro" id="IPR036259">
    <property type="entry name" value="MFS_trans_sf"/>
</dbReference>
<organism evidence="9 10">
    <name type="scientific">Lithohypha guttulata</name>
    <dbReference type="NCBI Taxonomy" id="1690604"/>
    <lineage>
        <taxon>Eukaryota</taxon>
        <taxon>Fungi</taxon>
        <taxon>Dikarya</taxon>
        <taxon>Ascomycota</taxon>
        <taxon>Pezizomycotina</taxon>
        <taxon>Eurotiomycetes</taxon>
        <taxon>Chaetothyriomycetidae</taxon>
        <taxon>Chaetothyriales</taxon>
        <taxon>Trichomeriaceae</taxon>
        <taxon>Lithohypha</taxon>
    </lineage>
</organism>
<reference evidence="9 10" key="1">
    <citation type="submission" date="2023-08" db="EMBL/GenBank/DDBJ databases">
        <title>Black Yeasts Isolated from many extreme environments.</title>
        <authorList>
            <person name="Coleine C."/>
            <person name="Stajich J.E."/>
            <person name="Selbmann L."/>
        </authorList>
    </citation>
    <scope>NUCLEOTIDE SEQUENCE [LARGE SCALE GENOMIC DNA]</scope>
    <source>
        <strain evidence="9 10">CCFEE 5885</strain>
    </source>
</reference>
<proteinExistence type="inferred from homology"/>
<dbReference type="EMBL" id="JAVRRG010000161">
    <property type="protein sequence ID" value="KAK5079983.1"/>
    <property type="molecule type" value="Genomic_DNA"/>
</dbReference>
<feature type="region of interest" description="Disordered" evidence="7">
    <location>
        <begin position="35"/>
        <end position="65"/>
    </location>
</feature>
<evidence type="ECO:0000256" key="4">
    <source>
        <dbReference type="ARBA" id="ARBA00022989"/>
    </source>
</evidence>
<feature type="transmembrane region" description="Helical" evidence="8">
    <location>
        <begin position="569"/>
        <end position="590"/>
    </location>
</feature>
<dbReference type="PROSITE" id="PS01023">
    <property type="entry name" value="PTR2_2"/>
    <property type="match status" value="1"/>
</dbReference>
<feature type="transmembrane region" description="Helical" evidence="8">
    <location>
        <begin position="387"/>
        <end position="406"/>
    </location>
</feature>
<feature type="transmembrane region" description="Helical" evidence="8">
    <location>
        <begin position="142"/>
        <end position="161"/>
    </location>
</feature>
<accession>A0ABR0JZ03</accession>
<evidence type="ECO:0000313" key="9">
    <source>
        <dbReference type="EMBL" id="KAK5079983.1"/>
    </source>
</evidence>
<gene>
    <name evidence="9" type="ORF">LTR24_008745</name>
</gene>
<feature type="transmembrane region" description="Helical" evidence="8">
    <location>
        <begin position="200"/>
        <end position="218"/>
    </location>
</feature>
<evidence type="ECO:0000256" key="5">
    <source>
        <dbReference type="ARBA" id="ARBA00023136"/>
    </source>
</evidence>
<feature type="transmembrane region" description="Helical" evidence="8">
    <location>
        <begin position="426"/>
        <end position="445"/>
    </location>
</feature>
<feature type="region of interest" description="Disordered" evidence="7">
    <location>
        <begin position="1"/>
        <end position="21"/>
    </location>
</feature>
<evidence type="ECO:0000256" key="6">
    <source>
        <dbReference type="RuleBase" id="RU003755"/>
    </source>
</evidence>
<dbReference type="Proteomes" id="UP001345013">
    <property type="component" value="Unassembled WGS sequence"/>
</dbReference>